<dbReference type="GO" id="GO:0016887">
    <property type="term" value="F:ATP hydrolysis activity"/>
    <property type="evidence" value="ECO:0007669"/>
    <property type="project" value="InterPro"/>
</dbReference>
<evidence type="ECO:0000259" key="10">
    <source>
        <dbReference type="PROSITE" id="PS50893"/>
    </source>
</evidence>
<reference evidence="12 13" key="1">
    <citation type="submission" date="2013-01" db="EMBL/GenBank/DDBJ databases">
        <title>The Genome Sequence of Clostridium colicanis 209318.</title>
        <authorList>
            <consortium name="The Broad Institute Genome Sequencing Platform"/>
            <person name="Earl A."/>
            <person name="Ward D."/>
            <person name="Feldgarden M."/>
            <person name="Gevers D."/>
            <person name="Courvalin P."/>
            <person name="Lambert T."/>
            <person name="Walker B."/>
            <person name="Young S.K."/>
            <person name="Zeng Q."/>
            <person name="Gargeya S."/>
            <person name="Fitzgerald M."/>
            <person name="Haas B."/>
            <person name="Abouelleil A."/>
            <person name="Alvarado L."/>
            <person name="Arachchi H.M."/>
            <person name="Berlin A.M."/>
            <person name="Chapman S.B."/>
            <person name="Dewar J."/>
            <person name="Goldberg J."/>
            <person name="Griggs A."/>
            <person name="Gujja S."/>
            <person name="Hansen M."/>
            <person name="Howarth C."/>
            <person name="Imamovic A."/>
            <person name="Larimer J."/>
            <person name="McCowan C."/>
            <person name="Murphy C."/>
            <person name="Neiman D."/>
            <person name="Pearson M."/>
            <person name="Priest M."/>
            <person name="Roberts A."/>
            <person name="Saif S."/>
            <person name="Shea T."/>
            <person name="Sisk P."/>
            <person name="Sykes S."/>
            <person name="Wortman J."/>
            <person name="Nusbaum C."/>
            <person name="Birren B."/>
        </authorList>
    </citation>
    <scope>NUCLEOTIDE SEQUENCE [LARGE SCALE GENOMIC DNA]</scope>
    <source>
        <strain evidence="12 13">209318</strain>
    </source>
</reference>
<dbReference type="Proteomes" id="UP000013097">
    <property type="component" value="Unassembled WGS sequence"/>
</dbReference>
<dbReference type="SUPFAM" id="SSF52540">
    <property type="entry name" value="P-loop containing nucleoside triphosphate hydrolases"/>
    <property type="match status" value="1"/>
</dbReference>
<keyword evidence="5" id="KW-0547">Nucleotide-binding</keyword>
<evidence type="ECO:0000256" key="1">
    <source>
        <dbReference type="ARBA" id="ARBA00004651"/>
    </source>
</evidence>
<evidence type="ECO:0000259" key="11">
    <source>
        <dbReference type="PROSITE" id="PS50929"/>
    </source>
</evidence>
<dbReference type="Gene3D" id="1.20.1560.10">
    <property type="entry name" value="ABC transporter type 1, transmembrane domain"/>
    <property type="match status" value="1"/>
</dbReference>
<gene>
    <name evidence="12" type="ORF">HMPREF1092_00191</name>
</gene>
<evidence type="ECO:0000256" key="8">
    <source>
        <dbReference type="ARBA" id="ARBA00023136"/>
    </source>
</evidence>
<dbReference type="GO" id="GO:0005524">
    <property type="term" value="F:ATP binding"/>
    <property type="evidence" value="ECO:0007669"/>
    <property type="project" value="UniProtKB-KW"/>
</dbReference>
<keyword evidence="2" id="KW-0813">Transport</keyword>
<dbReference type="GO" id="GO:0015421">
    <property type="term" value="F:ABC-type oligopeptide transporter activity"/>
    <property type="evidence" value="ECO:0007669"/>
    <property type="project" value="TreeGrafter"/>
</dbReference>
<dbReference type="Gene3D" id="3.40.50.300">
    <property type="entry name" value="P-loop containing nucleotide triphosphate hydrolases"/>
    <property type="match status" value="1"/>
</dbReference>
<feature type="transmembrane region" description="Helical" evidence="9">
    <location>
        <begin position="396"/>
        <end position="419"/>
    </location>
</feature>
<dbReference type="PROSITE" id="PS00211">
    <property type="entry name" value="ABC_TRANSPORTER_1"/>
    <property type="match status" value="1"/>
</dbReference>
<dbReference type="SMART" id="SM00382">
    <property type="entry name" value="AAA"/>
    <property type="match status" value="1"/>
</dbReference>
<dbReference type="PANTHER" id="PTHR43394:SF1">
    <property type="entry name" value="ATP-BINDING CASSETTE SUB-FAMILY B MEMBER 10, MITOCHONDRIAL"/>
    <property type="match status" value="1"/>
</dbReference>
<dbReference type="HOGENOM" id="CLU_000604_51_1_9"/>
<dbReference type="Pfam" id="PF00664">
    <property type="entry name" value="ABC_membrane"/>
    <property type="match status" value="1"/>
</dbReference>
<dbReference type="RefSeq" id="WP_002596695.1">
    <property type="nucleotide sequence ID" value="NZ_KB850956.1"/>
</dbReference>
<evidence type="ECO:0000256" key="4">
    <source>
        <dbReference type="ARBA" id="ARBA00022692"/>
    </source>
</evidence>
<evidence type="ECO:0000256" key="2">
    <source>
        <dbReference type="ARBA" id="ARBA00022448"/>
    </source>
</evidence>
<feature type="transmembrane region" description="Helical" evidence="9">
    <location>
        <begin position="212"/>
        <end position="237"/>
    </location>
</feature>
<evidence type="ECO:0000256" key="3">
    <source>
        <dbReference type="ARBA" id="ARBA00022475"/>
    </source>
</evidence>
<evidence type="ECO:0000313" key="13">
    <source>
        <dbReference type="Proteomes" id="UP000013097"/>
    </source>
</evidence>
<proteinExistence type="predicted"/>
<name>N9WJC4_9CLOT</name>
<keyword evidence="3" id="KW-1003">Cell membrane</keyword>
<dbReference type="PANTHER" id="PTHR43394">
    <property type="entry name" value="ATP-DEPENDENT PERMEASE MDL1, MITOCHONDRIAL"/>
    <property type="match status" value="1"/>
</dbReference>
<feature type="transmembrane region" description="Helical" evidence="9">
    <location>
        <begin position="439"/>
        <end position="457"/>
    </location>
</feature>
<keyword evidence="4 9" id="KW-0812">Transmembrane</keyword>
<organism evidence="12 13">
    <name type="scientific">Clostridium thermobutyricum</name>
    <dbReference type="NCBI Taxonomy" id="29372"/>
    <lineage>
        <taxon>Bacteria</taxon>
        <taxon>Bacillati</taxon>
        <taxon>Bacillota</taxon>
        <taxon>Clostridia</taxon>
        <taxon>Eubacteriales</taxon>
        <taxon>Clostridiaceae</taxon>
        <taxon>Clostridium</taxon>
    </lineage>
</organism>
<dbReference type="PROSITE" id="PS50893">
    <property type="entry name" value="ABC_TRANSPORTER_2"/>
    <property type="match status" value="1"/>
</dbReference>
<dbReference type="Pfam" id="PF00005">
    <property type="entry name" value="ABC_tran"/>
    <property type="match status" value="1"/>
</dbReference>
<accession>N9WJC4</accession>
<comment type="caution">
    <text evidence="12">The sequence shown here is derived from an EMBL/GenBank/DDBJ whole genome shotgun (WGS) entry which is preliminary data.</text>
</comment>
<evidence type="ECO:0000256" key="9">
    <source>
        <dbReference type="SAM" id="Phobius"/>
    </source>
</evidence>
<keyword evidence="8 9" id="KW-0472">Membrane</keyword>
<evidence type="ECO:0000256" key="5">
    <source>
        <dbReference type="ARBA" id="ARBA00022741"/>
    </source>
</evidence>
<dbReference type="SUPFAM" id="SSF90123">
    <property type="entry name" value="ABC transporter transmembrane region"/>
    <property type="match status" value="1"/>
</dbReference>
<dbReference type="PATRIC" id="fig|999411.4.peg.174"/>
<feature type="domain" description="ABC transporter" evidence="10">
    <location>
        <begin position="494"/>
        <end position="729"/>
    </location>
</feature>
<evidence type="ECO:0000256" key="6">
    <source>
        <dbReference type="ARBA" id="ARBA00022840"/>
    </source>
</evidence>
<feature type="domain" description="ABC transmembrane type-1" evidence="11">
    <location>
        <begin position="217"/>
        <end position="459"/>
    </location>
</feature>
<evidence type="ECO:0008006" key="14">
    <source>
        <dbReference type="Google" id="ProtNLM"/>
    </source>
</evidence>
<dbReference type="InterPro" id="IPR003439">
    <property type="entry name" value="ABC_transporter-like_ATP-bd"/>
</dbReference>
<keyword evidence="13" id="KW-1185">Reference proteome</keyword>
<dbReference type="InterPro" id="IPR003593">
    <property type="entry name" value="AAA+_ATPase"/>
</dbReference>
<dbReference type="InterPro" id="IPR039421">
    <property type="entry name" value="Type_1_exporter"/>
</dbReference>
<sequence length="739" mass="82688">MFKLFKYLKPFLVLIAAVIFLLVIQAGTDLSLPDYTAKIVNVGIQQGGIEEAVPIAIREKEMDKVMLFLNNKQKDEIKENYKLLSKKNLSEEEFDNKVSEYKALENENIYELITEDKDKIEELSNIMSKALMNVKGLEMAYEKGAIPNIPNNINIWEMLSKMPKENFKILQTQIDEKFEELDKEILKQGSISAISAEYKEIGIDTEKMQTSYIFIAGAKMLGIALIGMLAAIGVGYLGSKVAAGFGKNLRHDVFKKVISFSNTEFDKISTASLITRSTNDIQQVQMFTMIMLKMMFYAPILAIGGIIKVLKTDTSMAWIIGVGVLGILILVSILFKFAVPKSKIIQKLVDKLNLVTREGLTGMLVIRAFGTQKIEEEKFDKTNLDLTKTNIYLNRIMAMMMPVMMFIMNGMTVLIVWIGAHNIDTGSIQVGDMMAFIQYAMQIMMAFLMLSMLTVMLPRAAVSSTRVAEVLETEPDIKDPKEIKDFDIDKDGIVEFRNVSFKYPNAEENILSNIDFVAKPGQTTAFIGSTGSGKSTVVNLIPRFFDVTEGEIYVNGVDIRDVKAHDLREQIGYIPQKGVLFSGTIKSNIAYGRENATESDIREAARISQALEFIEAKEKGFDSEIAQSGSNVSGGQKQRLSIARALAKKPKIYIFDDSFSALDLKTDAKLRKELSLNVKDSTILIVAQRISTIINADQIIVLDEGEIKGIGTHKDLIKNCEVYKQIALSQLSEEEVYHE</sequence>
<dbReference type="eggNOG" id="COG1132">
    <property type="taxonomic scope" value="Bacteria"/>
</dbReference>
<dbReference type="PROSITE" id="PS50929">
    <property type="entry name" value="ABC_TM1F"/>
    <property type="match status" value="1"/>
</dbReference>
<feature type="transmembrane region" description="Helical" evidence="9">
    <location>
        <begin position="290"/>
        <end position="310"/>
    </location>
</feature>
<feature type="transmembrane region" description="Helical" evidence="9">
    <location>
        <begin position="316"/>
        <end position="339"/>
    </location>
</feature>
<dbReference type="CDD" id="cd18548">
    <property type="entry name" value="ABC_6TM_Tm287_like"/>
    <property type="match status" value="1"/>
</dbReference>
<dbReference type="InterPro" id="IPR017871">
    <property type="entry name" value="ABC_transporter-like_CS"/>
</dbReference>
<dbReference type="FunFam" id="3.40.50.300:FF:000221">
    <property type="entry name" value="Multidrug ABC transporter ATP-binding protein"/>
    <property type="match status" value="1"/>
</dbReference>
<protein>
    <recommendedName>
        <fullName evidence="14">ABC transporter ATP-binding protein</fullName>
    </recommendedName>
</protein>
<keyword evidence="7 9" id="KW-1133">Transmembrane helix</keyword>
<dbReference type="InterPro" id="IPR027417">
    <property type="entry name" value="P-loop_NTPase"/>
</dbReference>
<dbReference type="InterPro" id="IPR036640">
    <property type="entry name" value="ABC1_TM_sf"/>
</dbReference>
<dbReference type="AlphaFoldDB" id="N9WJC4"/>
<dbReference type="EMBL" id="AGYT01000007">
    <property type="protein sequence ID" value="ENZ03005.1"/>
    <property type="molecule type" value="Genomic_DNA"/>
</dbReference>
<dbReference type="InterPro" id="IPR011527">
    <property type="entry name" value="ABC1_TM_dom"/>
</dbReference>
<dbReference type="GO" id="GO:0005886">
    <property type="term" value="C:plasma membrane"/>
    <property type="evidence" value="ECO:0007669"/>
    <property type="project" value="UniProtKB-SubCell"/>
</dbReference>
<comment type="subcellular location">
    <subcellularLocation>
        <location evidence="1">Cell membrane</location>
        <topology evidence="1">Multi-pass membrane protein</topology>
    </subcellularLocation>
</comment>
<keyword evidence="6" id="KW-0067">ATP-binding</keyword>
<evidence type="ECO:0000313" key="12">
    <source>
        <dbReference type="EMBL" id="ENZ03005.1"/>
    </source>
</evidence>
<evidence type="ECO:0000256" key="7">
    <source>
        <dbReference type="ARBA" id="ARBA00022989"/>
    </source>
</evidence>